<dbReference type="Proteomes" id="UP000238413">
    <property type="component" value="Plasmid unnamed1"/>
</dbReference>
<reference evidence="2 3" key="1">
    <citation type="submission" date="2018-02" db="EMBL/GenBank/DDBJ databases">
        <title>Complete genome sequence of Streptomyces dengpaensis, the producer of angucyclines.</title>
        <authorList>
            <person name="Yumei L."/>
        </authorList>
    </citation>
    <scope>NUCLEOTIDE SEQUENCE [LARGE SCALE GENOMIC DNA]</scope>
    <source>
        <strain evidence="2 3">XZHG99</strain>
        <plasmid evidence="2 3">unnamed1</plasmid>
    </source>
</reference>
<dbReference type="EMBL" id="CP026653">
    <property type="protein sequence ID" value="AVH61768.1"/>
    <property type="molecule type" value="Genomic_DNA"/>
</dbReference>
<evidence type="ECO:0000313" key="2">
    <source>
        <dbReference type="EMBL" id="AVH61768.1"/>
    </source>
</evidence>
<proteinExistence type="predicted"/>
<keyword evidence="3" id="KW-1185">Reference proteome</keyword>
<name>A0ABM6T3S4_9ACTN</name>
<evidence type="ECO:0000313" key="3">
    <source>
        <dbReference type="Proteomes" id="UP000238413"/>
    </source>
</evidence>
<gene>
    <name evidence="2" type="ORF">C4B68_40420</name>
</gene>
<keyword evidence="2" id="KW-0614">Plasmid</keyword>
<accession>A0ABM6T3S4</accession>
<geneLocation type="plasmid" evidence="2 3">
    <name>unnamed1</name>
</geneLocation>
<sequence length="103" mass="11253">MDELPELPDVFKPLASLFEGPETLEQAALLSVALLAIPELQKALRQRRQHVVVTLNERDGISYTDQAPYLKVKPERVSGIARGHSRSPRAPKGATTPAEPDAS</sequence>
<dbReference type="RefSeq" id="WP_099505172.1">
    <property type="nucleotide sequence ID" value="NZ_CP026653.1"/>
</dbReference>
<evidence type="ECO:0000256" key="1">
    <source>
        <dbReference type="SAM" id="MobiDB-lite"/>
    </source>
</evidence>
<feature type="region of interest" description="Disordered" evidence="1">
    <location>
        <begin position="74"/>
        <end position="103"/>
    </location>
</feature>
<protein>
    <recommendedName>
        <fullName evidence="4">Sigma-70 family RNA polymerase sigma factor</fullName>
    </recommendedName>
</protein>
<evidence type="ECO:0008006" key="4">
    <source>
        <dbReference type="Google" id="ProtNLM"/>
    </source>
</evidence>
<organism evidence="2 3">
    <name type="scientific">Streptomyces dengpaensis</name>
    <dbReference type="NCBI Taxonomy" id="2049881"/>
    <lineage>
        <taxon>Bacteria</taxon>
        <taxon>Bacillati</taxon>
        <taxon>Actinomycetota</taxon>
        <taxon>Actinomycetes</taxon>
        <taxon>Kitasatosporales</taxon>
        <taxon>Streptomycetaceae</taxon>
        <taxon>Streptomyces</taxon>
    </lineage>
</organism>